<keyword evidence="2" id="KW-0812">Transmembrane</keyword>
<dbReference type="AlphaFoldDB" id="A0A221KCA3"/>
<gene>
    <name evidence="3" type="ORF">VITFI_CDS0880</name>
</gene>
<feature type="transmembrane region" description="Helical" evidence="2">
    <location>
        <begin position="40"/>
        <end position="61"/>
    </location>
</feature>
<protein>
    <submittedName>
        <fullName evidence="3">Uncharacterized protein</fullName>
    </submittedName>
</protein>
<feature type="region of interest" description="Disordered" evidence="1">
    <location>
        <begin position="1"/>
        <end position="24"/>
    </location>
</feature>
<keyword evidence="2" id="KW-0472">Membrane</keyword>
<feature type="transmembrane region" description="Helical" evidence="2">
    <location>
        <begin position="73"/>
        <end position="97"/>
    </location>
</feature>
<evidence type="ECO:0000313" key="4">
    <source>
        <dbReference type="Proteomes" id="UP000199729"/>
    </source>
</evidence>
<reference evidence="3 4" key="1">
    <citation type="submission" date="2017-07" db="EMBL/GenBank/DDBJ databases">
        <title>Complete Genome Sequence of the cosmetic ferment Vitreoscilla filiformis (ATCC15551).</title>
        <authorList>
            <person name="Contreras S."/>
            <person name="Sagory-Zalkind P."/>
            <person name="Blanquart H."/>
            <person name="Iltis A."/>
            <person name="Morand S.C."/>
        </authorList>
    </citation>
    <scope>NUCLEOTIDE SEQUENCE [LARGE SCALE GENOMIC DNA]</scope>
    <source>
        <strain evidence="3 4">ATCC 15551</strain>
    </source>
</reference>
<dbReference type="OrthoDB" id="8906679at2"/>
<keyword evidence="4" id="KW-1185">Reference proteome</keyword>
<dbReference type="Proteomes" id="UP000199729">
    <property type="component" value="Chromosome"/>
</dbReference>
<keyword evidence="2" id="KW-1133">Transmembrane helix</keyword>
<proteinExistence type="predicted"/>
<dbReference type="RefSeq" id="WP_089415954.1">
    <property type="nucleotide sequence ID" value="NZ_CP022423.1"/>
</dbReference>
<organism evidence="3 4">
    <name type="scientific">Vitreoscilla filiformis</name>
    <dbReference type="NCBI Taxonomy" id="63"/>
    <lineage>
        <taxon>Bacteria</taxon>
        <taxon>Pseudomonadati</taxon>
        <taxon>Pseudomonadota</taxon>
        <taxon>Betaproteobacteria</taxon>
        <taxon>Neisseriales</taxon>
        <taxon>Neisseriaceae</taxon>
        <taxon>Vitreoscilla</taxon>
    </lineage>
</organism>
<name>A0A221KCA3_VITFI</name>
<accession>A0A221KCA3</accession>
<dbReference type="KEGG" id="vff:VITFI_CDS0880"/>
<sequence>MNTPRNPWAPPDHPGQPLDDDVLDDLDHTEPMNPVWRGTLLLVLAFAVCGFGAGSLCGGWFTVGGLFDGSGNMAFLFLSLPSLTIGGALTWWCLSLMRRVWRRGRRRPGGSSRGA</sequence>
<dbReference type="EMBL" id="CP022423">
    <property type="protein sequence ID" value="ASM76658.1"/>
    <property type="molecule type" value="Genomic_DNA"/>
</dbReference>
<evidence type="ECO:0000256" key="1">
    <source>
        <dbReference type="SAM" id="MobiDB-lite"/>
    </source>
</evidence>
<evidence type="ECO:0000313" key="3">
    <source>
        <dbReference type="EMBL" id="ASM76658.1"/>
    </source>
</evidence>
<evidence type="ECO:0000256" key="2">
    <source>
        <dbReference type="SAM" id="Phobius"/>
    </source>
</evidence>